<keyword evidence="1" id="KW-1133">Transmembrane helix</keyword>
<evidence type="ECO:0000313" key="2">
    <source>
        <dbReference type="EMBL" id="GFG40959.1"/>
    </source>
</evidence>
<sequence>MNPWDKAAGDDNRIMSVCVLIPAILGVAAAWGVRRWWSNTLPLNSHAVSRRRKIARDPAAGRRPPVLPPIVNDCKALPP</sequence>
<dbReference type="EMBL" id="BLKM01002848">
    <property type="protein sequence ID" value="GFG40959.1"/>
    <property type="molecule type" value="Genomic_DNA"/>
</dbReference>
<keyword evidence="1" id="KW-0812">Transmembrane</keyword>
<proteinExistence type="predicted"/>
<evidence type="ECO:0000256" key="1">
    <source>
        <dbReference type="SAM" id="Phobius"/>
    </source>
</evidence>
<reference evidence="3" key="1">
    <citation type="submission" date="2020-01" db="EMBL/GenBank/DDBJ databases">
        <title>Draft genome sequence of the Termite Coptotermes fromosanus.</title>
        <authorList>
            <person name="Itakura S."/>
            <person name="Yosikawa Y."/>
            <person name="Umezawa K."/>
        </authorList>
    </citation>
    <scope>NUCLEOTIDE SEQUENCE [LARGE SCALE GENOMIC DNA]</scope>
</reference>
<dbReference type="InParanoid" id="A0A6L2Q7V7"/>
<keyword evidence="1" id="KW-0472">Membrane</keyword>
<gene>
    <name evidence="2" type="ORF">Cfor_04704</name>
</gene>
<dbReference type="OrthoDB" id="438179at2759"/>
<dbReference type="AlphaFoldDB" id="A0A6L2Q7V7"/>
<evidence type="ECO:0000313" key="3">
    <source>
        <dbReference type="Proteomes" id="UP000502823"/>
    </source>
</evidence>
<keyword evidence="3" id="KW-1185">Reference proteome</keyword>
<accession>A0A6L2Q7V7</accession>
<dbReference type="Proteomes" id="UP000502823">
    <property type="component" value="Unassembled WGS sequence"/>
</dbReference>
<protein>
    <submittedName>
        <fullName evidence="2">Uncharacterized protein</fullName>
    </submittedName>
</protein>
<organism evidence="2 3">
    <name type="scientific">Coptotermes formosanus</name>
    <name type="common">Formosan subterranean termite</name>
    <dbReference type="NCBI Taxonomy" id="36987"/>
    <lineage>
        <taxon>Eukaryota</taxon>
        <taxon>Metazoa</taxon>
        <taxon>Ecdysozoa</taxon>
        <taxon>Arthropoda</taxon>
        <taxon>Hexapoda</taxon>
        <taxon>Insecta</taxon>
        <taxon>Pterygota</taxon>
        <taxon>Neoptera</taxon>
        <taxon>Polyneoptera</taxon>
        <taxon>Dictyoptera</taxon>
        <taxon>Blattodea</taxon>
        <taxon>Blattoidea</taxon>
        <taxon>Termitoidae</taxon>
        <taxon>Rhinotermitidae</taxon>
        <taxon>Coptotermes</taxon>
    </lineage>
</organism>
<feature type="transmembrane region" description="Helical" evidence="1">
    <location>
        <begin position="14"/>
        <end position="33"/>
    </location>
</feature>
<name>A0A6L2Q7V7_COPFO</name>
<comment type="caution">
    <text evidence="2">The sequence shown here is derived from an EMBL/GenBank/DDBJ whole genome shotgun (WGS) entry which is preliminary data.</text>
</comment>